<feature type="compositionally biased region" description="Basic residues" evidence="1">
    <location>
        <begin position="375"/>
        <end position="384"/>
    </location>
</feature>
<comment type="caution">
    <text evidence="3">The sequence shown here is derived from an EMBL/GenBank/DDBJ whole genome shotgun (WGS) entry which is preliminary data.</text>
</comment>
<feature type="compositionally biased region" description="Basic and acidic residues" evidence="1">
    <location>
        <begin position="304"/>
        <end position="317"/>
    </location>
</feature>
<accession>A0A3M0GBY6</accession>
<reference evidence="3 4" key="1">
    <citation type="submission" date="2018-10" db="EMBL/GenBank/DDBJ databases">
        <title>Tessaracoccus antarcticuss sp. nov., isolated from sediment.</title>
        <authorList>
            <person name="Zhou L.Y."/>
            <person name="Du Z.J."/>
        </authorList>
    </citation>
    <scope>NUCLEOTIDE SEQUENCE [LARGE SCALE GENOMIC DNA]</scope>
    <source>
        <strain evidence="3 4">JDX10</strain>
    </source>
</reference>
<evidence type="ECO:0000259" key="2">
    <source>
        <dbReference type="Pfam" id="PF11268"/>
    </source>
</evidence>
<dbReference type="NCBIfam" id="NF040712">
    <property type="entry name" value="SepH"/>
    <property type="match status" value="1"/>
</dbReference>
<dbReference type="Pfam" id="PF11268">
    <property type="entry name" value="DUF3071"/>
    <property type="match status" value="1"/>
</dbReference>
<keyword evidence="4" id="KW-1185">Reference proteome</keyword>
<feature type="compositionally biased region" description="Low complexity" evidence="1">
    <location>
        <begin position="255"/>
        <end position="272"/>
    </location>
</feature>
<dbReference type="Proteomes" id="UP000275256">
    <property type="component" value="Unassembled WGS sequence"/>
</dbReference>
<feature type="domain" description="DUF3071" evidence="2">
    <location>
        <begin position="21"/>
        <end position="144"/>
    </location>
</feature>
<evidence type="ECO:0000313" key="4">
    <source>
        <dbReference type="Proteomes" id="UP000275256"/>
    </source>
</evidence>
<dbReference type="EMBL" id="REFW01000002">
    <property type="protein sequence ID" value="RMB60082.1"/>
    <property type="molecule type" value="Genomic_DNA"/>
</dbReference>
<evidence type="ECO:0000256" key="1">
    <source>
        <dbReference type="SAM" id="MobiDB-lite"/>
    </source>
</evidence>
<evidence type="ECO:0000313" key="3">
    <source>
        <dbReference type="EMBL" id="RMB60082.1"/>
    </source>
</evidence>
<protein>
    <submittedName>
        <fullName evidence="3">DUF3071 domain-containing protein</fullName>
    </submittedName>
</protein>
<dbReference type="InterPro" id="IPR021421">
    <property type="entry name" value="DUF3071"/>
</dbReference>
<name>A0A3M0GBY6_9ACTN</name>
<feature type="region of interest" description="Disordered" evidence="1">
    <location>
        <begin position="196"/>
        <end position="221"/>
    </location>
</feature>
<sequence length="400" mass="42334">MRRGTSHGGHDPLIGWAPASFQVEVRMNSGMSPREIQARLRAGASIPEVAAEAGVNVDRIAGFAIPVMAERAHMTRTALASSVRRRGDGSGHRRLGELISERLQARGLDADIVEWDSWRQNDLKWRLVGLLDDQAASRAAEFIFDSKSRFSVADNSDARWMIGEEPPGSQGDPDNENTIDFHDELALVRAISEDPTFVTTGTGTPGDDVPQFDSPYEGSAHTSELDELYDMLSGVSEDSVRIYLGLEDDVEESGDTAAATDEPAAPALAQATSGTSEETPSPDAHTEDAAVDTAASGESVADDLSEHPDLEADDLKDASAAVVEAQGQDTHAADEAAADGGPADSPAQPGAARPEPTPEAAEQDPLVPDVAPAAPKRKPARKRASIPSWDEIMFGGPGRS</sequence>
<gene>
    <name evidence="3" type="ORF">EAX62_10270</name>
</gene>
<proteinExistence type="predicted"/>
<feature type="region of interest" description="Disordered" evidence="1">
    <location>
        <begin position="251"/>
        <end position="400"/>
    </location>
</feature>
<feature type="compositionally biased region" description="Low complexity" evidence="1">
    <location>
        <begin position="196"/>
        <end position="209"/>
    </location>
</feature>
<dbReference type="InterPro" id="IPR047682">
    <property type="entry name" value="SepH-like"/>
</dbReference>
<organism evidence="3 4">
    <name type="scientific">Tessaracoccus antarcticus</name>
    <dbReference type="NCBI Taxonomy" id="2479848"/>
    <lineage>
        <taxon>Bacteria</taxon>
        <taxon>Bacillati</taxon>
        <taxon>Actinomycetota</taxon>
        <taxon>Actinomycetes</taxon>
        <taxon>Propionibacteriales</taxon>
        <taxon>Propionibacteriaceae</taxon>
        <taxon>Tessaracoccus</taxon>
    </lineage>
</organism>
<dbReference type="RefSeq" id="WP_121901562.1">
    <property type="nucleotide sequence ID" value="NZ_REFW01000002.1"/>
</dbReference>
<feature type="compositionally biased region" description="Low complexity" evidence="1">
    <location>
        <begin position="338"/>
        <end position="374"/>
    </location>
</feature>
<dbReference type="AlphaFoldDB" id="A0A3M0GBY6"/>